<comment type="caution">
    <text evidence="2">The sequence shown here is derived from an EMBL/GenBank/DDBJ whole genome shotgun (WGS) entry which is preliminary data.</text>
</comment>
<dbReference type="SUPFAM" id="SSF47807">
    <property type="entry name" value="5' to 3' exonuclease, C-terminal subdomain"/>
    <property type="match status" value="1"/>
</dbReference>
<dbReference type="GO" id="GO:0003677">
    <property type="term" value="F:DNA binding"/>
    <property type="evidence" value="ECO:0007669"/>
    <property type="project" value="InterPro"/>
</dbReference>
<dbReference type="SMART" id="SM00279">
    <property type="entry name" value="HhH2"/>
    <property type="match status" value="1"/>
</dbReference>
<dbReference type="VEuPathDB" id="MicrosporidiaDB:A0H76_79"/>
<dbReference type="PRINTS" id="PR00853">
    <property type="entry name" value="XPGRADSUPER"/>
</dbReference>
<dbReference type="EMBL" id="LTAI01000104">
    <property type="protein sequence ID" value="ORD99839.1"/>
    <property type="molecule type" value="Genomic_DNA"/>
</dbReference>
<evidence type="ECO:0000313" key="2">
    <source>
        <dbReference type="EMBL" id="ORD99839.1"/>
    </source>
</evidence>
<dbReference type="InterPro" id="IPR008918">
    <property type="entry name" value="HhH2"/>
</dbReference>
<dbReference type="PANTHER" id="PTHR11081:SF59">
    <property type="entry name" value="FI23547P1"/>
    <property type="match status" value="1"/>
</dbReference>
<dbReference type="Pfam" id="PF00867">
    <property type="entry name" value="XPG_I"/>
    <property type="match status" value="1"/>
</dbReference>
<dbReference type="InterPro" id="IPR036279">
    <property type="entry name" value="5-3_exonuclease_C_sf"/>
</dbReference>
<dbReference type="SMART" id="SM00484">
    <property type="entry name" value="XPGI"/>
    <property type="match status" value="1"/>
</dbReference>
<dbReference type="VEuPathDB" id="MicrosporidiaDB:HERIO_1678"/>
<name>A0A1X0QJ88_9MICR</name>
<dbReference type="Gene3D" id="3.40.50.1010">
    <property type="entry name" value="5'-nuclease"/>
    <property type="match status" value="1"/>
</dbReference>
<dbReference type="CDD" id="cd09897">
    <property type="entry name" value="H3TH_FEN1-XPG-like"/>
    <property type="match status" value="1"/>
</dbReference>
<dbReference type="SUPFAM" id="SSF88723">
    <property type="entry name" value="PIN domain-like"/>
    <property type="match status" value="1"/>
</dbReference>
<dbReference type="InterPro" id="IPR029060">
    <property type="entry name" value="PIN-like_dom_sf"/>
</dbReference>
<evidence type="ECO:0000313" key="3">
    <source>
        <dbReference type="Proteomes" id="UP000192501"/>
    </source>
</evidence>
<organism evidence="2 3">
    <name type="scientific">Hepatospora eriocheir</name>
    <dbReference type="NCBI Taxonomy" id="1081669"/>
    <lineage>
        <taxon>Eukaryota</taxon>
        <taxon>Fungi</taxon>
        <taxon>Fungi incertae sedis</taxon>
        <taxon>Microsporidia</taxon>
        <taxon>Hepatosporidae</taxon>
        <taxon>Hepatospora</taxon>
    </lineage>
</organism>
<proteinExistence type="predicted"/>
<sequence length="333" mass="38871">MFIDETNEETLIESQIKNVTNRSQVSHLIREINKDTGRVQSDCTVYAELKKIKVDKKNEISNVYNESKSVEIDEVKNFNKKYKNITEKYKKKTDFIESTQNNEISVINKNDNEINDELKEYLAKKYKNEGYLEDETILNENSDLPSEMEGIQRKLRHLLKLLNIRYINSPYEADSQCAKLYRLGVVDGVISEDSDLLLYGVKVYKNFFSKKTQIKEFNLDEILEGLTIDYEKFIFISLFLGSDYCDGVKNIGPVRAMSLLKNNSIRKLLIDYDLDESLFREIKNIYANPTGKKIDGFENGKFDLDKLVKFLNDEDVNDIEMFIYHLSKINKTI</sequence>
<reference evidence="2 3" key="1">
    <citation type="journal article" date="2017" name="Environ. Microbiol.">
        <title>Decay of the glycolytic pathway and adaptation to intranuclear parasitism within Enterocytozoonidae microsporidia.</title>
        <authorList>
            <person name="Wiredu Boakye D."/>
            <person name="Jaroenlak P."/>
            <person name="Prachumwat A."/>
            <person name="Williams T.A."/>
            <person name="Bateman K.S."/>
            <person name="Itsathitphaisarn O."/>
            <person name="Sritunyalucksana K."/>
            <person name="Paszkiewicz K.H."/>
            <person name="Moore K.A."/>
            <person name="Stentiford G.D."/>
            <person name="Williams B.A."/>
        </authorList>
    </citation>
    <scope>NUCLEOTIDE SEQUENCE [LARGE SCALE GENOMIC DNA]</scope>
    <source>
        <strain evidence="3">canceri</strain>
    </source>
</reference>
<dbReference type="Proteomes" id="UP000192501">
    <property type="component" value="Unassembled WGS sequence"/>
</dbReference>
<dbReference type="InterPro" id="IPR006086">
    <property type="entry name" value="XPG-I_dom"/>
</dbReference>
<dbReference type="AlphaFoldDB" id="A0A1X0QJ88"/>
<dbReference type="GO" id="GO:0006281">
    <property type="term" value="P:DNA repair"/>
    <property type="evidence" value="ECO:0007669"/>
    <property type="project" value="UniProtKB-ARBA"/>
</dbReference>
<dbReference type="GO" id="GO:0017108">
    <property type="term" value="F:5'-flap endonuclease activity"/>
    <property type="evidence" value="ECO:0007669"/>
    <property type="project" value="TreeGrafter"/>
</dbReference>
<dbReference type="Gene3D" id="1.10.150.20">
    <property type="entry name" value="5' to 3' exonuclease, C-terminal subdomain"/>
    <property type="match status" value="1"/>
</dbReference>
<accession>A0A1X0QJ88</accession>
<dbReference type="PANTHER" id="PTHR11081">
    <property type="entry name" value="FLAP ENDONUCLEASE FAMILY MEMBER"/>
    <property type="match status" value="1"/>
</dbReference>
<protein>
    <submittedName>
        <fullName evidence="2">FEN1</fullName>
    </submittedName>
</protein>
<feature type="domain" description="XPG-I" evidence="1">
    <location>
        <begin position="160"/>
        <end position="228"/>
    </location>
</feature>
<gene>
    <name evidence="2" type="primary">FEN1</name>
    <name evidence="2" type="ORF">A0H76_79</name>
</gene>
<evidence type="ECO:0000259" key="1">
    <source>
        <dbReference type="SMART" id="SM00484"/>
    </source>
</evidence>
<dbReference type="InterPro" id="IPR006084">
    <property type="entry name" value="XPG/Rad2"/>
</dbReference>